<dbReference type="AlphaFoldDB" id="A0A212U557"/>
<feature type="binding site" evidence="8">
    <location>
        <position position="304"/>
    </location>
    <ligand>
        <name>GTP</name>
        <dbReference type="ChEBI" id="CHEBI:37565"/>
    </ligand>
</feature>
<gene>
    <name evidence="8" type="primary">purA</name>
    <name evidence="11" type="ORF">SAMN05445756_1890</name>
</gene>
<feature type="binding site" evidence="8">
    <location>
        <begin position="298"/>
        <end position="304"/>
    </location>
    <ligand>
        <name>substrate</name>
    </ligand>
</feature>
<evidence type="ECO:0000256" key="1">
    <source>
        <dbReference type="ARBA" id="ARBA00011738"/>
    </source>
</evidence>
<evidence type="ECO:0000256" key="4">
    <source>
        <dbReference type="ARBA" id="ARBA00022741"/>
    </source>
</evidence>
<evidence type="ECO:0000313" key="11">
    <source>
        <dbReference type="EMBL" id="SNC73290.1"/>
    </source>
</evidence>
<dbReference type="Pfam" id="PF00709">
    <property type="entry name" value="Adenylsucc_synt"/>
    <property type="match status" value="1"/>
</dbReference>
<comment type="similarity">
    <text evidence="8 10">Belongs to the adenylosuccinate synthetase family.</text>
</comment>
<feature type="binding site" description="in other chain" evidence="8">
    <location>
        <position position="238"/>
    </location>
    <ligand>
        <name>IMP</name>
        <dbReference type="ChEBI" id="CHEBI:58053"/>
        <note>ligand shared between dimeric partners</note>
    </ligand>
</feature>
<comment type="catalytic activity">
    <reaction evidence="8 10">
        <text>IMP + L-aspartate + GTP = N(6)-(1,2-dicarboxyethyl)-AMP + GDP + phosphate + 2 H(+)</text>
        <dbReference type="Rhea" id="RHEA:15753"/>
        <dbReference type="ChEBI" id="CHEBI:15378"/>
        <dbReference type="ChEBI" id="CHEBI:29991"/>
        <dbReference type="ChEBI" id="CHEBI:37565"/>
        <dbReference type="ChEBI" id="CHEBI:43474"/>
        <dbReference type="ChEBI" id="CHEBI:57567"/>
        <dbReference type="ChEBI" id="CHEBI:58053"/>
        <dbReference type="ChEBI" id="CHEBI:58189"/>
        <dbReference type="EC" id="6.3.4.4"/>
    </reaction>
</comment>
<feature type="binding site" evidence="8">
    <location>
        <begin position="12"/>
        <end position="18"/>
    </location>
    <ligand>
        <name>GTP</name>
        <dbReference type="ChEBI" id="CHEBI:37565"/>
    </ligand>
</feature>
<dbReference type="PANTHER" id="PTHR11846">
    <property type="entry name" value="ADENYLOSUCCINATE SYNTHETASE"/>
    <property type="match status" value="1"/>
</dbReference>
<dbReference type="EMBL" id="FYEZ01000003">
    <property type="protein sequence ID" value="SNC73290.1"/>
    <property type="molecule type" value="Genomic_DNA"/>
</dbReference>
<feature type="binding site" description="in other chain" evidence="8">
    <location>
        <position position="223"/>
    </location>
    <ligand>
        <name>IMP</name>
        <dbReference type="ChEBI" id="CHEBI:58053"/>
        <note>ligand shared between dimeric partners</note>
    </ligand>
</feature>
<dbReference type="SUPFAM" id="SSF52540">
    <property type="entry name" value="P-loop containing nucleoside triphosphate hydrolases"/>
    <property type="match status" value="1"/>
</dbReference>
<dbReference type="GO" id="GO:0044208">
    <property type="term" value="P:'de novo' AMP biosynthetic process"/>
    <property type="evidence" value="ECO:0007669"/>
    <property type="project" value="UniProtKB-UniRule"/>
</dbReference>
<feature type="binding site" evidence="8">
    <location>
        <begin position="330"/>
        <end position="332"/>
    </location>
    <ligand>
        <name>GTP</name>
        <dbReference type="ChEBI" id="CHEBI:37565"/>
    </ligand>
</feature>
<dbReference type="Gene3D" id="3.90.170.10">
    <property type="entry name" value="Adenylosuccinate Synthetase, subunit A, domain 3"/>
    <property type="match status" value="1"/>
</dbReference>
<dbReference type="InterPro" id="IPR042109">
    <property type="entry name" value="Adenylosuccinate_synth_dom1"/>
</dbReference>
<dbReference type="InterPro" id="IPR027417">
    <property type="entry name" value="P-loop_NTPase"/>
</dbReference>
<proteinExistence type="inferred from homology"/>
<feature type="binding site" description="in other chain" evidence="8">
    <location>
        <begin position="13"/>
        <end position="16"/>
    </location>
    <ligand>
        <name>IMP</name>
        <dbReference type="ChEBI" id="CHEBI:58053"/>
        <note>ligand shared between dimeric partners</note>
    </ligand>
</feature>
<accession>A0A212U557</accession>
<dbReference type="Proteomes" id="UP000198122">
    <property type="component" value="Unassembled WGS sequence"/>
</dbReference>
<comment type="subcellular location">
    <subcellularLocation>
        <location evidence="8">Cytoplasm</location>
    </subcellularLocation>
</comment>
<evidence type="ECO:0000256" key="7">
    <source>
        <dbReference type="ARBA" id="ARBA00023134"/>
    </source>
</evidence>
<dbReference type="GO" id="GO:0000287">
    <property type="term" value="F:magnesium ion binding"/>
    <property type="evidence" value="ECO:0007669"/>
    <property type="project" value="UniProtKB-UniRule"/>
</dbReference>
<keyword evidence="12" id="KW-1185">Reference proteome</keyword>
<feature type="active site" description="Proton donor" evidence="8">
    <location>
        <position position="41"/>
    </location>
</feature>
<keyword evidence="7 8" id="KW-0342">GTP-binding</keyword>
<dbReference type="GO" id="GO:0005737">
    <property type="term" value="C:cytoplasm"/>
    <property type="evidence" value="ECO:0007669"/>
    <property type="project" value="UniProtKB-SubCell"/>
</dbReference>
<dbReference type="NCBIfam" id="NF002223">
    <property type="entry name" value="PRK01117.1"/>
    <property type="match status" value="1"/>
</dbReference>
<dbReference type="EC" id="6.3.4.4" evidence="8 10"/>
<name>A0A212U557_9MICO</name>
<feature type="binding site" description="in other chain" evidence="8">
    <location>
        <position position="128"/>
    </location>
    <ligand>
        <name>IMP</name>
        <dbReference type="ChEBI" id="CHEBI:58053"/>
        <note>ligand shared between dimeric partners</note>
    </ligand>
</feature>
<dbReference type="GO" id="GO:0004019">
    <property type="term" value="F:adenylosuccinate synthase activity"/>
    <property type="evidence" value="ECO:0007669"/>
    <property type="project" value="UniProtKB-UniRule"/>
</dbReference>
<comment type="subunit">
    <text evidence="1 8">Homodimer.</text>
</comment>
<feature type="binding site" evidence="8">
    <location>
        <begin position="427"/>
        <end position="429"/>
    </location>
    <ligand>
        <name>GTP</name>
        <dbReference type="ChEBI" id="CHEBI:37565"/>
    </ligand>
</feature>
<evidence type="ECO:0000256" key="3">
    <source>
        <dbReference type="ARBA" id="ARBA00022723"/>
    </source>
</evidence>
<sequence length="464" mass="50341">MPAIVIVGAQWGDEGKGKATDQLGDRVDLVVKFNGGNNAGHTVVIGEEKYALHLLPSGILSPGVTPVIGNGVVVDLGVLFEEIEALNARGVDTSKLKVSANAHVIAPYNTTLDKVSERFLGKRKIGTTGRGIGPTYADKMNRIGIRVQDLFDESILRQKVEAALERKNELLVKTYNRRAVEVDEVVSELRSYVDRLRPMVVDSGLEIARALDADQTVLFEAGQATMLDVDHGTYPFVTSSSCVSAGASTGSGMAPTRMDRVVGIFKAYTTRVGEGPFPTELLDETGEALRQAGGEFGTTTGRPRRCGWADALVGRYATRVNGLTDMVLTKLDTLTGFETLRIATGYRVPVAEASGLGDGRTEGEWVYFDEMPMSQSDFHHSEPVYEDHPGWVEDISGVRDFADLPQAAQDYVLRLEELVGTRISVIGVGPGREQSIVRHELAPGARRSDRRGTRVRLVPSTVRT</sequence>
<evidence type="ECO:0000256" key="5">
    <source>
        <dbReference type="ARBA" id="ARBA00022755"/>
    </source>
</evidence>
<evidence type="ECO:0000256" key="8">
    <source>
        <dbReference type="HAMAP-Rule" id="MF_00011"/>
    </source>
</evidence>
<keyword evidence="3 8" id="KW-0479">Metal-binding</keyword>
<dbReference type="InterPro" id="IPR033128">
    <property type="entry name" value="Adenylosuccin_syn_Lys_AS"/>
</dbReference>
<feature type="binding site" evidence="8">
    <location>
        <position position="13"/>
    </location>
    <ligand>
        <name>Mg(2+)</name>
        <dbReference type="ChEBI" id="CHEBI:18420"/>
    </ligand>
</feature>
<evidence type="ECO:0000256" key="10">
    <source>
        <dbReference type="RuleBase" id="RU000520"/>
    </source>
</evidence>
<dbReference type="Gene3D" id="1.10.300.10">
    <property type="entry name" value="Adenylosuccinate Synthetase, subunit A, domain 2"/>
    <property type="match status" value="1"/>
</dbReference>
<dbReference type="PROSITE" id="PS00513">
    <property type="entry name" value="ADENYLOSUCCIN_SYN_2"/>
    <property type="match status" value="1"/>
</dbReference>
<keyword evidence="2 8" id="KW-0436">Ligase</keyword>
<dbReference type="NCBIfam" id="TIGR00184">
    <property type="entry name" value="purA"/>
    <property type="match status" value="1"/>
</dbReference>
<evidence type="ECO:0000256" key="9">
    <source>
        <dbReference type="PROSITE-ProRule" id="PRU10134"/>
    </source>
</evidence>
<feature type="binding site" evidence="8">
    <location>
        <position position="40"/>
    </location>
    <ligand>
        <name>Mg(2+)</name>
        <dbReference type="ChEBI" id="CHEBI:18420"/>
    </ligand>
</feature>
<dbReference type="GO" id="GO:0046040">
    <property type="term" value="P:IMP metabolic process"/>
    <property type="evidence" value="ECO:0007669"/>
    <property type="project" value="TreeGrafter"/>
</dbReference>
<dbReference type="InterPro" id="IPR018220">
    <property type="entry name" value="Adenylosuccin_syn_GTP-bd"/>
</dbReference>
<dbReference type="GO" id="GO:0005525">
    <property type="term" value="F:GTP binding"/>
    <property type="evidence" value="ECO:0007669"/>
    <property type="project" value="UniProtKB-UniRule"/>
</dbReference>
<protein>
    <recommendedName>
        <fullName evidence="8 10">Adenylosuccinate synthetase</fullName>
        <shortName evidence="8">AMPSase</shortName>
        <shortName evidence="8">AdSS</shortName>
        <ecNumber evidence="8 10">6.3.4.4</ecNumber>
    </recommendedName>
    <alternativeName>
        <fullName evidence="8">IMP--aspartate ligase</fullName>
    </alternativeName>
</protein>
<evidence type="ECO:0000256" key="6">
    <source>
        <dbReference type="ARBA" id="ARBA00022842"/>
    </source>
</evidence>
<dbReference type="FunFam" id="1.10.300.10:FF:000001">
    <property type="entry name" value="Adenylosuccinate synthetase"/>
    <property type="match status" value="1"/>
</dbReference>
<keyword evidence="5 8" id="KW-0658">Purine biosynthesis</keyword>
<evidence type="ECO:0000256" key="2">
    <source>
        <dbReference type="ARBA" id="ARBA00022598"/>
    </source>
</evidence>
<reference evidence="11 12" key="1">
    <citation type="submission" date="2017-06" db="EMBL/GenBank/DDBJ databases">
        <authorList>
            <person name="Kim H.J."/>
            <person name="Triplett B.A."/>
        </authorList>
    </citation>
    <scope>NUCLEOTIDE SEQUENCE [LARGE SCALE GENOMIC DNA]</scope>
    <source>
        <strain evidence="11 12">DSM 22179</strain>
    </source>
</reference>
<feature type="active site" description="Proton acceptor" evidence="8">
    <location>
        <position position="13"/>
    </location>
</feature>
<dbReference type="FunFam" id="3.90.170.10:FF:000001">
    <property type="entry name" value="Adenylosuccinate synthetase"/>
    <property type="match status" value="1"/>
</dbReference>
<dbReference type="OrthoDB" id="9807553at2"/>
<feature type="binding site" description="in other chain" evidence="8">
    <location>
        <begin position="38"/>
        <end position="41"/>
    </location>
    <ligand>
        <name>IMP</name>
        <dbReference type="ChEBI" id="CHEBI:58053"/>
        <note>ligand shared between dimeric partners</note>
    </ligand>
</feature>
<dbReference type="CDD" id="cd03108">
    <property type="entry name" value="AdSS"/>
    <property type="match status" value="1"/>
</dbReference>
<feature type="active site" evidence="9">
    <location>
        <position position="139"/>
    </location>
</feature>
<dbReference type="PROSITE" id="PS01266">
    <property type="entry name" value="ADENYLOSUCCIN_SYN_1"/>
    <property type="match status" value="1"/>
</dbReference>
<dbReference type="InterPro" id="IPR042110">
    <property type="entry name" value="Adenylosuccinate_synth_dom2"/>
</dbReference>
<comment type="function">
    <text evidence="8">Plays an important role in the de novo pathway of purine nucleotide biosynthesis. Catalyzes the first committed step in the biosynthesis of AMP from IMP.</text>
</comment>
<evidence type="ECO:0000313" key="12">
    <source>
        <dbReference type="Proteomes" id="UP000198122"/>
    </source>
</evidence>
<dbReference type="UniPathway" id="UPA00075">
    <property type="reaction ID" value="UER00335"/>
</dbReference>
<comment type="cofactor">
    <cofactor evidence="8">
        <name>Mg(2+)</name>
        <dbReference type="ChEBI" id="CHEBI:18420"/>
    </cofactor>
    <text evidence="8">Binds 1 Mg(2+) ion per subunit.</text>
</comment>
<keyword evidence="6 8" id="KW-0460">Magnesium</keyword>
<keyword evidence="8" id="KW-0963">Cytoplasm</keyword>
<dbReference type="InterPro" id="IPR042111">
    <property type="entry name" value="Adenylosuccinate_synth_dom3"/>
</dbReference>
<comment type="pathway">
    <text evidence="8 10">Purine metabolism; AMP biosynthesis via de novo pathway; AMP from IMP: step 1/2.</text>
</comment>
<dbReference type="HAMAP" id="MF_00011">
    <property type="entry name" value="Adenylosucc_synth"/>
    <property type="match status" value="1"/>
</dbReference>
<keyword evidence="4 8" id="KW-0547">Nucleotide-binding</keyword>
<organism evidence="11 12">
    <name type="scientific">Kytococcus aerolatus</name>
    <dbReference type="NCBI Taxonomy" id="592308"/>
    <lineage>
        <taxon>Bacteria</taxon>
        <taxon>Bacillati</taxon>
        <taxon>Actinomycetota</taxon>
        <taxon>Actinomycetes</taxon>
        <taxon>Micrococcales</taxon>
        <taxon>Kytococcaceae</taxon>
        <taxon>Kytococcus</taxon>
    </lineage>
</organism>
<dbReference type="InterPro" id="IPR001114">
    <property type="entry name" value="Adenylosuccinate_synthetase"/>
</dbReference>
<dbReference type="PANTHER" id="PTHR11846:SF0">
    <property type="entry name" value="ADENYLOSUCCINATE SYNTHETASE"/>
    <property type="match status" value="1"/>
</dbReference>
<dbReference type="SMART" id="SM00788">
    <property type="entry name" value="Adenylsucc_synt"/>
    <property type="match status" value="1"/>
</dbReference>
<dbReference type="RefSeq" id="WP_088818883.1">
    <property type="nucleotide sequence ID" value="NZ_FYEZ01000003.1"/>
</dbReference>
<feature type="binding site" description="in other chain" evidence="8">
    <location>
        <position position="302"/>
    </location>
    <ligand>
        <name>IMP</name>
        <dbReference type="ChEBI" id="CHEBI:58053"/>
        <note>ligand shared between dimeric partners</note>
    </ligand>
</feature>
<feature type="binding site" evidence="8">
    <location>
        <position position="142"/>
    </location>
    <ligand>
        <name>IMP</name>
        <dbReference type="ChEBI" id="CHEBI:58053"/>
        <note>ligand shared between dimeric partners</note>
    </ligand>
</feature>
<dbReference type="Gene3D" id="3.40.440.10">
    <property type="entry name" value="Adenylosuccinate Synthetase, subunit A, domain 1"/>
    <property type="match status" value="1"/>
</dbReference>
<feature type="binding site" evidence="8">
    <location>
        <begin position="40"/>
        <end position="42"/>
    </location>
    <ligand>
        <name>GTP</name>
        <dbReference type="ChEBI" id="CHEBI:37565"/>
    </ligand>
</feature>